<dbReference type="Gene3D" id="1.10.1200.10">
    <property type="entry name" value="ACP-like"/>
    <property type="match status" value="1"/>
</dbReference>
<keyword evidence="5" id="KW-1185">Reference proteome</keyword>
<dbReference type="Pfam" id="PF00501">
    <property type="entry name" value="AMP-binding"/>
    <property type="match status" value="1"/>
</dbReference>
<dbReference type="InterPro" id="IPR025110">
    <property type="entry name" value="AMP-bd_C"/>
</dbReference>
<dbReference type="InterPro" id="IPR020845">
    <property type="entry name" value="AMP-binding_CS"/>
</dbReference>
<accession>A0ABS8AZM7</accession>
<keyword evidence="1" id="KW-0596">Phosphopantetheine</keyword>
<sequence>NPVPVNQATDLAYVIYTSGSTGNPKGCMLQHQGVVNRIDWMWHHYGFSSQDVILQKTTYSFDVSVWELFLPLCWGAPMVLCQKEDVASPERIAALIERHGVTCLHFVPSLLSIFMAELFDDSRVATRLASLQKVFTSGEALPLKTVRKWYDVLDTPLHNLYGPTEASVDVTYYTTSRYDSLIPIGRPIWNTQMYIVGPKNELLPLGVAGEICIGGDGLARGYLNRPELTAEKFVANPFRAGERMYRTGDLGRWLPDGNIEYLGRNDTQVKVRGLRIELGEIETALQQLDTIDAAVVLAKANKAGEKELVAYLLSATELVVADIRAGLSKSLPAYMLPNHFVRVAQWPLTPSGKIDRKLLPAPESSSLAGGAEYMAPRTELETKLVLIWEELLGKEKIGVRDDFFELGGHSLKIMQLLSRINTAFQVRISIQDVFTEPTIENLASHIDFILSQNTHKQNKEALIEIEL</sequence>
<dbReference type="InterPro" id="IPR009081">
    <property type="entry name" value="PP-bd_ACP"/>
</dbReference>
<dbReference type="InterPro" id="IPR006162">
    <property type="entry name" value="Ppantetheine_attach_site"/>
</dbReference>
<dbReference type="PANTHER" id="PTHR45527:SF1">
    <property type="entry name" value="FATTY ACID SYNTHASE"/>
    <property type="match status" value="1"/>
</dbReference>
<dbReference type="RefSeq" id="WP_226180876.1">
    <property type="nucleotide sequence ID" value="NZ_JAJADR010000020.1"/>
</dbReference>
<dbReference type="PANTHER" id="PTHR45527">
    <property type="entry name" value="NONRIBOSOMAL PEPTIDE SYNTHETASE"/>
    <property type="match status" value="1"/>
</dbReference>
<dbReference type="Gene3D" id="3.30.300.30">
    <property type="match status" value="1"/>
</dbReference>
<dbReference type="Pfam" id="PF13193">
    <property type="entry name" value="AMP-binding_C"/>
    <property type="match status" value="1"/>
</dbReference>
<gene>
    <name evidence="4" type="ORF">LGH74_24780</name>
</gene>
<evidence type="ECO:0000313" key="4">
    <source>
        <dbReference type="EMBL" id="MCB2411224.1"/>
    </source>
</evidence>
<dbReference type="Proteomes" id="UP001165296">
    <property type="component" value="Unassembled WGS sequence"/>
</dbReference>
<dbReference type="SUPFAM" id="SSF56801">
    <property type="entry name" value="Acetyl-CoA synthetase-like"/>
    <property type="match status" value="1"/>
</dbReference>
<organism evidence="4 5">
    <name type="scientific">Hymenobacter lucidus</name>
    <dbReference type="NCBI Taxonomy" id="2880930"/>
    <lineage>
        <taxon>Bacteria</taxon>
        <taxon>Pseudomonadati</taxon>
        <taxon>Bacteroidota</taxon>
        <taxon>Cytophagia</taxon>
        <taxon>Cytophagales</taxon>
        <taxon>Hymenobacteraceae</taxon>
        <taxon>Hymenobacter</taxon>
    </lineage>
</organism>
<dbReference type="InterPro" id="IPR010071">
    <property type="entry name" value="AA_adenyl_dom"/>
</dbReference>
<feature type="domain" description="Carrier" evidence="3">
    <location>
        <begin position="375"/>
        <end position="450"/>
    </location>
</feature>
<dbReference type="PROSITE" id="PS50075">
    <property type="entry name" value="CARRIER"/>
    <property type="match status" value="1"/>
</dbReference>
<dbReference type="EMBL" id="JAJADR010000020">
    <property type="protein sequence ID" value="MCB2411224.1"/>
    <property type="molecule type" value="Genomic_DNA"/>
</dbReference>
<evidence type="ECO:0000313" key="5">
    <source>
        <dbReference type="Proteomes" id="UP001165296"/>
    </source>
</evidence>
<proteinExistence type="predicted"/>
<dbReference type="InterPro" id="IPR020459">
    <property type="entry name" value="AMP-binding"/>
</dbReference>
<reference evidence="4" key="1">
    <citation type="submission" date="2021-10" db="EMBL/GenBank/DDBJ databases">
        <authorList>
            <person name="Dean J.D."/>
            <person name="Kim M.K."/>
            <person name="Newey C.N."/>
            <person name="Stoker T.S."/>
            <person name="Thompson D.W."/>
            <person name="Grose J.H."/>
        </authorList>
    </citation>
    <scope>NUCLEOTIDE SEQUENCE</scope>
    <source>
        <strain evidence="4">BT178</strain>
    </source>
</reference>
<dbReference type="InterPro" id="IPR036736">
    <property type="entry name" value="ACP-like_sf"/>
</dbReference>
<dbReference type="SUPFAM" id="SSF47336">
    <property type="entry name" value="ACP-like"/>
    <property type="match status" value="1"/>
</dbReference>
<evidence type="ECO:0000256" key="2">
    <source>
        <dbReference type="ARBA" id="ARBA00022553"/>
    </source>
</evidence>
<evidence type="ECO:0000256" key="1">
    <source>
        <dbReference type="ARBA" id="ARBA00022450"/>
    </source>
</evidence>
<dbReference type="NCBIfam" id="TIGR01733">
    <property type="entry name" value="AA-adenyl-dom"/>
    <property type="match status" value="1"/>
</dbReference>
<feature type="non-terminal residue" evidence="4">
    <location>
        <position position="1"/>
    </location>
</feature>
<dbReference type="PROSITE" id="PS00455">
    <property type="entry name" value="AMP_BINDING"/>
    <property type="match status" value="1"/>
</dbReference>
<dbReference type="CDD" id="cd05930">
    <property type="entry name" value="A_NRPS"/>
    <property type="match status" value="1"/>
</dbReference>
<keyword evidence="2" id="KW-0597">Phosphoprotein</keyword>
<dbReference type="PRINTS" id="PR00154">
    <property type="entry name" value="AMPBINDING"/>
</dbReference>
<evidence type="ECO:0000259" key="3">
    <source>
        <dbReference type="PROSITE" id="PS50075"/>
    </source>
</evidence>
<dbReference type="Pfam" id="PF00550">
    <property type="entry name" value="PP-binding"/>
    <property type="match status" value="1"/>
</dbReference>
<dbReference type="InterPro" id="IPR042099">
    <property type="entry name" value="ANL_N_sf"/>
</dbReference>
<dbReference type="InterPro" id="IPR000873">
    <property type="entry name" value="AMP-dep_synth/lig_dom"/>
</dbReference>
<name>A0ABS8AZM7_9BACT</name>
<dbReference type="Gene3D" id="3.40.50.12780">
    <property type="entry name" value="N-terminal domain of ligase-like"/>
    <property type="match status" value="1"/>
</dbReference>
<dbReference type="InterPro" id="IPR045851">
    <property type="entry name" value="AMP-bd_C_sf"/>
</dbReference>
<comment type="caution">
    <text evidence="4">The sequence shown here is derived from an EMBL/GenBank/DDBJ whole genome shotgun (WGS) entry which is preliminary data.</text>
</comment>
<dbReference type="PROSITE" id="PS00012">
    <property type="entry name" value="PHOSPHOPANTETHEINE"/>
    <property type="match status" value="1"/>
</dbReference>
<protein>
    <submittedName>
        <fullName evidence="4">Amino acid adenylation domain-containing protein</fullName>
    </submittedName>
</protein>